<dbReference type="EMBL" id="JBHUGS010000005">
    <property type="protein sequence ID" value="MFD1952105.1"/>
    <property type="molecule type" value="Genomic_DNA"/>
</dbReference>
<evidence type="ECO:0000313" key="2">
    <source>
        <dbReference type="EMBL" id="MFD1952105.1"/>
    </source>
</evidence>
<gene>
    <name evidence="2" type="ORF">ACFSGX_15130</name>
</gene>
<name>A0ABW4U1Y2_9SPHN</name>
<comment type="caution">
    <text evidence="2">The sequence shown here is derived from an EMBL/GenBank/DDBJ whole genome shotgun (WGS) entry which is preliminary data.</text>
</comment>
<dbReference type="RefSeq" id="WP_380931164.1">
    <property type="nucleotide sequence ID" value="NZ_JBHUGS010000005.1"/>
</dbReference>
<evidence type="ECO:0008006" key="4">
    <source>
        <dbReference type="Google" id="ProtNLM"/>
    </source>
</evidence>
<keyword evidence="3" id="KW-1185">Reference proteome</keyword>
<proteinExistence type="predicted"/>
<organism evidence="2 3">
    <name type="scientific">Sphingomonas arantia</name>
    <dbReference type="NCBI Taxonomy" id="1460676"/>
    <lineage>
        <taxon>Bacteria</taxon>
        <taxon>Pseudomonadati</taxon>
        <taxon>Pseudomonadota</taxon>
        <taxon>Alphaproteobacteria</taxon>
        <taxon>Sphingomonadales</taxon>
        <taxon>Sphingomonadaceae</taxon>
        <taxon>Sphingomonas</taxon>
    </lineage>
</organism>
<evidence type="ECO:0000256" key="1">
    <source>
        <dbReference type="SAM" id="MobiDB-lite"/>
    </source>
</evidence>
<feature type="region of interest" description="Disordered" evidence="1">
    <location>
        <begin position="414"/>
        <end position="442"/>
    </location>
</feature>
<protein>
    <recommendedName>
        <fullName evidence="4">DUF1983 domain-containing protein</fullName>
    </recommendedName>
</protein>
<accession>A0ABW4U1Y2</accession>
<feature type="compositionally biased region" description="Polar residues" evidence="1">
    <location>
        <begin position="431"/>
        <end position="441"/>
    </location>
</feature>
<reference evidence="3" key="1">
    <citation type="journal article" date="2019" name="Int. J. Syst. Evol. Microbiol.">
        <title>The Global Catalogue of Microorganisms (GCM) 10K type strain sequencing project: providing services to taxonomists for standard genome sequencing and annotation.</title>
        <authorList>
            <consortium name="The Broad Institute Genomics Platform"/>
            <consortium name="The Broad Institute Genome Sequencing Center for Infectious Disease"/>
            <person name="Wu L."/>
            <person name="Ma J."/>
        </authorList>
    </citation>
    <scope>NUCLEOTIDE SEQUENCE [LARGE SCALE GENOMIC DNA]</scope>
    <source>
        <strain evidence="3">CGMCC 1.12702</strain>
    </source>
</reference>
<feature type="region of interest" description="Disordered" evidence="1">
    <location>
        <begin position="1017"/>
        <end position="1068"/>
    </location>
</feature>
<evidence type="ECO:0000313" key="3">
    <source>
        <dbReference type="Proteomes" id="UP001597400"/>
    </source>
</evidence>
<dbReference type="Proteomes" id="UP001597400">
    <property type="component" value="Unassembled WGS sequence"/>
</dbReference>
<sequence length="1068" mass="110976">MRVVTPSGESIALGTTETGATIGIIDYSRRVTDDFGVTTVVERGFARKMSVRLAVPSPDVDALQRRLAELRATSALWVADERYASLQVQGFYKDFQIDLPGTSVSFCSMSIEGIASSAAAVDAGGDPAPDDRASTLQLLQPVTVTDAVLAVSSVPETDAPAWDAATPYPIGARVIRGSTHRIYESLASGNLGNDPAAPAGRWLDLGPTNRWAMFDQALGTVTTAAGAIVVTLDAGTAGAVALLDVKAATVRVQALGYDRTVQAGAGTLTFLDLPAGPVNVRIAGDGAVSVGTLLIGRCVGLGITEASPTAGITDFSRKVVDDFGEVTVVERAWAKRMTAKALIRTDALDVVASRIAGVRARPCLWIGQSGLDSLTIYGFFKDFSVEVADGVSKLSLSIEGLSKAAPITPLGVNWEDVRDSNPAKPKPADGATNTADPNSSFGPDKNVGDVLYDLTQFDATIAAAQESIRELDEVGQVAAAAVDAVKLRADALEVSSDASIEAALRSIVIADAERLAREAGTLVDGQKIKVVVRQEVVDRQLGEARTLDRFDILGIFGQDGQSVILNLDRVKLGPSETMASRLSTINVSLGTTAGKITALEEITTNGTLITATRFNELALTVGGADGAGGILGKITNLETITSDGTFATATALRNLTLDVAGEDGTGGLKGRIGNLEQITTNGTFASVSDLETLELIIVGPDGTEGLRGKITDLEQITTDGTFATATDLDLLELEFKGPDGTGGIKGEIADLREITTDGTLAKAIDLETLELEVVGPDGTGGVKGAITDLKEIIVDPDPSRGIVAKAVFGIDVDGYVVGRVETNDGTVGTLTFRYDNVTFLGPNGNALFVIDANDPLGVYAPNFRVGRLVAETVTEKEVSFGATGQMSLYDRAASNDNSQTTFTGFMGVGIVSRDGSPMTGFVSFHAQNIGSPNGAAYYRIVRVQDGHVVWGGANGLPIAVSPVGQMMAWGFSDSVPIAAEAQYDVQVRCTGGANIRSSARHEEITERVRTAFTQIWISAPPGEGPGAGAGGGGQINGDSSGDGGTTGTTTNNPSGVGGLRQKQFEEIP</sequence>
<feature type="compositionally biased region" description="Gly residues" evidence="1">
    <location>
        <begin position="1024"/>
        <end position="1046"/>
    </location>
</feature>